<reference evidence="6" key="1">
    <citation type="submission" date="2002-08" db="EMBL/GenBank/DDBJ databases">
        <authorList>
            <person name="Conceicao K."/>
            <person name="Radis-Baptista G."/>
            <person name="Kubo T."/>
            <person name="Antoniazzi M.M."/>
            <person name="Jared C."/>
            <person name="Yamane T."/>
        </authorList>
    </citation>
    <scope>NUCLEOTIDE SEQUENCE</scope>
    <source>
        <tissue evidence="6">Skin</tissue>
    </source>
</reference>
<evidence type="ECO:0000313" key="6">
    <source>
        <dbReference type="EMBL" id="AAQ11367.1"/>
    </source>
</evidence>
<feature type="signal peptide" evidence="4">
    <location>
        <begin position="1"/>
        <end position="22"/>
    </location>
</feature>
<feature type="domain" description="Frog antimicrobial peptide propeptide" evidence="5">
    <location>
        <begin position="2"/>
        <end position="25"/>
    </location>
</feature>
<proteinExistence type="evidence at transcript level"/>
<evidence type="ECO:0000256" key="2">
    <source>
        <dbReference type="ARBA" id="ARBA00022525"/>
    </source>
</evidence>
<evidence type="ECO:0000256" key="4">
    <source>
        <dbReference type="SAM" id="SignalP"/>
    </source>
</evidence>
<comment type="subcellular location">
    <subcellularLocation>
        <location evidence="1">Secreted</location>
    </subcellularLocation>
</comment>
<dbReference type="GO" id="GO:0005576">
    <property type="term" value="C:extracellular region"/>
    <property type="evidence" value="ECO:0007669"/>
    <property type="project" value="UniProtKB-SubCell"/>
</dbReference>
<evidence type="ECO:0000256" key="3">
    <source>
        <dbReference type="ARBA" id="ARBA00022729"/>
    </source>
</evidence>
<dbReference type="Pfam" id="PF03032">
    <property type="entry name" value="FSAP_sig_propep"/>
    <property type="match status" value="1"/>
</dbReference>
<dbReference type="AlphaFoldDB" id="Q719L6"/>
<dbReference type="EMBL" id="AF541886">
    <property type="protein sequence ID" value="AAQ11367.1"/>
    <property type="molecule type" value="mRNA"/>
</dbReference>
<organism evidence="6">
    <name type="scientific">Trachycephalus venulosus</name>
    <name type="common">veined treefrog</name>
    <dbReference type="NCBI Taxonomy" id="213803"/>
    <lineage>
        <taxon>Eukaryota</taxon>
        <taxon>Metazoa</taxon>
        <taxon>Chordata</taxon>
        <taxon>Craniata</taxon>
        <taxon>Vertebrata</taxon>
        <taxon>Euteleostomi</taxon>
        <taxon>Amphibia</taxon>
        <taxon>Batrachia</taxon>
        <taxon>Anura</taxon>
        <taxon>Neobatrachia</taxon>
        <taxon>Hyloidea</taxon>
        <taxon>Hylidae</taxon>
        <taxon>Hylinae</taxon>
        <taxon>Lophiohylini</taxon>
        <taxon>Trachycephalus</taxon>
    </lineage>
</organism>
<keyword evidence="3 4" id="KW-0732">Signal</keyword>
<accession>Q719L6</accession>
<evidence type="ECO:0000259" key="5">
    <source>
        <dbReference type="Pfam" id="PF03032"/>
    </source>
</evidence>
<keyword evidence="2" id="KW-0964">Secreted</keyword>
<sequence>MAFLKKSLFLVLLLGLVSLSLTHENEKKRIRRMSSSAIYMSFSRTLMKGRLSRGVKWRLTGGVMKRKQIKMKLREMVLFT</sequence>
<evidence type="ECO:0000256" key="1">
    <source>
        <dbReference type="ARBA" id="ARBA00004613"/>
    </source>
</evidence>
<feature type="chain" id="PRO_5004283753" evidence="4">
    <location>
        <begin position="23"/>
        <end position="80"/>
    </location>
</feature>
<dbReference type="InterPro" id="IPR004275">
    <property type="entry name" value="Frog_antimicrobial_propeptide"/>
</dbReference>
<protein>
    <submittedName>
        <fullName evidence="6">Antimicrobial/opiod peptide Pv_1.8</fullName>
    </submittedName>
</protein>
<name>Q719L6_9NEOB</name>